<organism evidence="5 6">
    <name type="scientific">Klebsormidium nitens</name>
    <name type="common">Green alga</name>
    <name type="synonym">Ulothrix nitens</name>
    <dbReference type="NCBI Taxonomy" id="105231"/>
    <lineage>
        <taxon>Eukaryota</taxon>
        <taxon>Viridiplantae</taxon>
        <taxon>Streptophyta</taxon>
        <taxon>Klebsormidiophyceae</taxon>
        <taxon>Klebsormidiales</taxon>
        <taxon>Klebsormidiaceae</taxon>
        <taxon>Klebsormidium</taxon>
    </lineage>
</organism>
<evidence type="ECO:0000313" key="5">
    <source>
        <dbReference type="EMBL" id="GAQ88503.1"/>
    </source>
</evidence>
<protein>
    <recommendedName>
        <fullName evidence="7">F-box domain-containing protein</fullName>
    </recommendedName>
</protein>
<sequence length="496" mass="53788">METPPTAPGGEQSQGEHREPLPQNGPNTLIFQNTSSRMSIPLALLRLSKSPYPPIEENEGSDGSQDELQAYCLESKPADSAPSHSRSRILPPPSQTLEQPPPSNNPRETLGEVQSVLSDSRRYEALLHVLELLPVDFRLAVVPLVCKEWRDAAFDPACWSHVEVGEVRFREGILEAAREIFWEAGPRQIQGLVKKLVEKSAGQMQSFRATVPTTDTLLLLAAGCPNLRTLLVPRSFRAVTNDSLAALARACPRLTELDISGCLKVTEVGVIQVATFCQGLQRLSVAGNFQFSNWALASVAMNCRGLRSLDVSGCQRVRDDGLEILAAKCKALVALEVGGCREITDRGVCELARSCVNLENLGLGACKLLTDASVTAIAVNCPRLSVFNLSNVDSVTDRGIVTLAAHAAQLTDINVGGCFRITDQAVSAILGGCPKLSRISVRGCTKLSDASLTAIARRELYYLDVRGCRGMSDGLIRQVMQERNNQKRRLVSSYGL</sequence>
<dbReference type="SMART" id="SM00367">
    <property type="entry name" value="LRR_CC"/>
    <property type="match status" value="9"/>
</dbReference>
<reference evidence="5 6" key="1">
    <citation type="journal article" date="2014" name="Nat. Commun.">
        <title>Klebsormidium flaccidum genome reveals primary factors for plant terrestrial adaptation.</title>
        <authorList>
            <person name="Hori K."/>
            <person name="Maruyama F."/>
            <person name="Fujisawa T."/>
            <person name="Togashi T."/>
            <person name="Yamamoto N."/>
            <person name="Seo M."/>
            <person name="Sato S."/>
            <person name="Yamada T."/>
            <person name="Mori H."/>
            <person name="Tajima N."/>
            <person name="Moriyama T."/>
            <person name="Ikeuchi M."/>
            <person name="Watanabe M."/>
            <person name="Wada H."/>
            <person name="Kobayashi K."/>
            <person name="Saito M."/>
            <person name="Masuda T."/>
            <person name="Sasaki-Sekimoto Y."/>
            <person name="Mashiguchi K."/>
            <person name="Awai K."/>
            <person name="Shimojima M."/>
            <person name="Masuda S."/>
            <person name="Iwai M."/>
            <person name="Nobusawa T."/>
            <person name="Narise T."/>
            <person name="Kondo S."/>
            <person name="Saito H."/>
            <person name="Sato R."/>
            <person name="Murakawa M."/>
            <person name="Ihara Y."/>
            <person name="Oshima-Yamada Y."/>
            <person name="Ohtaka K."/>
            <person name="Satoh M."/>
            <person name="Sonobe K."/>
            <person name="Ishii M."/>
            <person name="Ohtani R."/>
            <person name="Kanamori-Sato M."/>
            <person name="Honoki R."/>
            <person name="Miyazaki D."/>
            <person name="Mochizuki H."/>
            <person name="Umetsu J."/>
            <person name="Higashi K."/>
            <person name="Shibata D."/>
            <person name="Kamiya Y."/>
            <person name="Sato N."/>
            <person name="Nakamura Y."/>
            <person name="Tabata S."/>
            <person name="Ida S."/>
            <person name="Kurokawa K."/>
            <person name="Ohta H."/>
        </authorList>
    </citation>
    <scope>NUCLEOTIDE SEQUENCE [LARGE SCALE GENOMIC DNA]</scope>
    <source>
        <strain evidence="5 6">NIES-2285</strain>
    </source>
</reference>
<keyword evidence="6" id="KW-1185">Reference proteome</keyword>
<evidence type="ECO:0000313" key="6">
    <source>
        <dbReference type="Proteomes" id="UP000054558"/>
    </source>
</evidence>
<evidence type="ECO:0000259" key="3">
    <source>
        <dbReference type="Pfam" id="PF12937"/>
    </source>
</evidence>
<dbReference type="InterPro" id="IPR032675">
    <property type="entry name" value="LRR_dom_sf"/>
</dbReference>
<feature type="compositionally biased region" description="Polar residues" evidence="2">
    <location>
        <begin position="24"/>
        <end position="34"/>
    </location>
</feature>
<proteinExistence type="predicted"/>
<evidence type="ECO:0008006" key="7">
    <source>
        <dbReference type="Google" id="ProtNLM"/>
    </source>
</evidence>
<dbReference type="Gene3D" id="1.20.1280.50">
    <property type="match status" value="1"/>
</dbReference>
<feature type="compositionally biased region" description="Pro residues" evidence="2">
    <location>
        <begin position="90"/>
        <end position="104"/>
    </location>
</feature>
<dbReference type="OMA" id="YHEEVVY"/>
<accession>A0A1Y1ID30</accession>
<dbReference type="InterPro" id="IPR001810">
    <property type="entry name" value="F-box_dom"/>
</dbReference>
<dbReference type="InterPro" id="IPR006553">
    <property type="entry name" value="Leu-rich_rpt_Cys-con_subtyp"/>
</dbReference>
<keyword evidence="1" id="KW-0833">Ubl conjugation pathway</keyword>
<dbReference type="AlphaFoldDB" id="A0A1Y1ID30"/>
<feature type="domain" description="F-box" evidence="3">
    <location>
        <begin position="124"/>
        <end position="162"/>
    </location>
</feature>
<dbReference type="PANTHER" id="PTHR13382">
    <property type="entry name" value="MITOCHONDRIAL ATP SYNTHASE COUPLING FACTOR B"/>
    <property type="match status" value="1"/>
</dbReference>
<dbReference type="Pfam" id="PF25372">
    <property type="entry name" value="DUF7885"/>
    <property type="match status" value="1"/>
</dbReference>
<name>A0A1Y1ID30_KLENI</name>
<dbReference type="STRING" id="105231.A0A1Y1ID30"/>
<dbReference type="SUPFAM" id="SSF52047">
    <property type="entry name" value="RNI-like"/>
    <property type="match status" value="1"/>
</dbReference>
<dbReference type="InterPro" id="IPR050648">
    <property type="entry name" value="F-box_LRR-repeat"/>
</dbReference>
<evidence type="ECO:0000256" key="2">
    <source>
        <dbReference type="SAM" id="MobiDB-lite"/>
    </source>
</evidence>
<dbReference type="PANTHER" id="PTHR13382:SF7">
    <property type="entry name" value="LEUCINE-RICH REPEAT-CONTAINING PROTEIN"/>
    <property type="match status" value="1"/>
</dbReference>
<feature type="region of interest" description="Disordered" evidence="2">
    <location>
        <begin position="76"/>
        <end position="109"/>
    </location>
</feature>
<dbReference type="GO" id="GO:0005737">
    <property type="term" value="C:cytoplasm"/>
    <property type="evidence" value="ECO:0000318"/>
    <property type="project" value="GO_Central"/>
</dbReference>
<evidence type="ECO:0000256" key="1">
    <source>
        <dbReference type="ARBA" id="ARBA00022786"/>
    </source>
</evidence>
<evidence type="ECO:0000259" key="4">
    <source>
        <dbReference type="Pfam" id="PF25372"/>
    </source>
</evidence>
<dbReference type="OrthoDB" id="550575at2759"/>
<feature type="region of interest" description="Disordered" evidence="2">
    <location>
        <begin position="1"/>
        <end position="34"/>
    </location>
</feature>
<dbReference type="Pfam" id="PF12937">
    <property type="entry name" value="F-box-like"/>
    <property type="match status" value="1"/>
</dbReference>
<dbReference type="EMBL" id="DF237383">
    <property type="protein sequence ID" value="GAQ88503.1"/>
    <property type="molecule type" value="Genomic_DNA"/>
</dbReference>
<dbReference type="InterPro" id="IPR057207">
    <property type="entry name" value="FBXL15_LRR"/>
</dbReference>
<feature type="domain" description="F-box/LRR-repeat protein 15-like leucin rich repeat" evidence="4">
    <location>
        <begin position="233"/>
        <end position="477"/>
    </location>
</feature>
<dbReference type="Proteomes" id="UP000054558">
    <property type="component" value="Unassembled WGS sequence"/>
</dbReference>
<gene>
    <name evidence="5" type="ORF">KFL_004340100</name>
</gene>
<dbReference type="Gene3D" id="3.80.10.10">
    <property type="entry name" value="Ribonuclease Inhibitor"/>
    <property type="match status" value="2"/>
</dbReference>